<dbReference type="Proteomes" id="UP000094578">
    <property type="component" value="Unassembled WGS sequence"/>
</dbReference>
<proteinExistence type="predicted"/>
<keyword evidence="2" id="KW-1185">Reference proteome</keyword>
<comment type="caution">
    <text evidence="1">The sequence shown here is derived from an EMBL/GenBank/DDBJ whole genome shotgun (WGS) entry which is preliminary data.</text>
</comment>
<gene>
    <name evidence="1" type="ORF">PTI45_04471</name>
</gene>
<evidence type="ECO:0000313" key="1">
    <source>
        <dbReference type="EMBL" id="ODP26177.1"/>
    </source>
</evidence>
<dbReference type="AlphaFoldDB" id="A0A1E3KXC0"/>
<name>A0A1E3KXC0_9BACL</name>
<sequence length="99" mass="11371">MTQLLHRKAQIKEAFNQFMSIRMDQVSEDAISPSIEYQALTTECTELFATIYDQLPPDIQILSTQYEEVVTLIQGLAESTMYEQGIKDGLQLSQVLYNY</sequence>
<reference evidence="1 2" key="1">
    <citation type="submission" date="2016-08" db="EMBL/GenBank/DDBJ databases">
        <title>Genome sequencing of Paenibacillus sp. TI45-13ar, isolated from Korean traditional nuruk.</title>
        <authorList>
            <person name="Kim S.-J."/>
        </authorList>
    </citation>
    <scope>NUCLEOTIDE SEQUENCE [LARGE SCALE GENOMIC DNA]</scope>
    <source>
        <strain evidence="1 2">TI45-13ar</strain>
    </source>
</reference>
<protein>
    <submittedName>
        <fullName evidence="1">Uncharacterized protein</fullName>
    </submittedName>
</protein>
<dbReference type="EMBL" id="MDER01000090">
    <property type="protein sequence ID" value="ODP26177.1"/>
    <property type="molecule type" value="Genomic_DNA"/>
</dbReference>
<accession>A0A1E3KXC0</accession>
<dbReference type="RefSeq" id="WP_069329781.1">
    <property type="nucleotide sequence ID" value="NZ_MDER01000090.1"/>
</dbReference>
<organism evidence="1 2">
    <name type="scientific">Paenibacillus nuruki</name>
    <dbReference type="NCBI Taxonomy" id="1886670"/>
    <lineage>
        <taxon>Bacteria</taxon>
        <taxon>Bacillati</taxon>
        <taxon>Bacillota</taxon>
        <taxon>Bacilli</taxon>
        <taxon>Bacillales</taxon>
        <taxon>Paenibacillaceae</taxon>
        <taxon>Paenibacillus</taxon>
    </lineage>
</organism>
<evidence type="ECO:0000313" key="2">
    <source>
        <dbReference type="Proteomes" id="UP000094578"/>
    </source>
</evidence>